<evidence type="ECO:0000313" key="9">
    <source>
        <dbReference type="EMBL" id="CAI9780294.1"/>
    </source>
</evidence>
<gene>
    <name evidence="9" type="ORF">FPE_LOCUS27724</name>
</gene>
<evidence type="ECO:0000256" key="4">
    <source>
        <dbReference type="PROSITE-ProRule" id="PRU00285"/>
    </source>
</evidence>
<dbReference type="Gene3D" id="2.60.40.790">
    <property type="match status" value="1"/>
</dbReference>
<keyword evidence="3" id="KW-0611">Plant defense</keyword>
<evidence type="ECO:0000256" key="5">
    <source>
        <dbReference type="RuleBase" id="RU003616"/>
    </source>
</evidence>
<organism evidence="9 10">
    <name type="scientific">Fraxinus pennsylvanica</name>
    <dbReference type="NCBI Taxonomy" id="56036"/>
    <lineage>
        <taxon>Eukaryota</taxon>
        <taxon>Viridiplantae</taxon>
        <taxon>Streptophyta</taxon>
        <taxon>Embryophyta</taxon>
        <taxon>Tracheophyta</taxon>
        <taxon>Spermatophyta</taxon>
        <taxon>Magnoliopsida</taxon>
        <taxon>eudicotyledons</taxon>
        <taxon>Gunneridae</taxon>
        <taxon>Pentapetalae</taxon>
        <taxon>asterids</taxon>
        <taxon>lamiids</taxon>
        <taxon>Lamiales</taxon>
        <taxon>Oleaceae</taxon>
        <taxon>Oleeae</taxon>
        <taxon>Fraxinus</taxon>
    </lineage>
</organism>
<evidence type="ECO:0000313" key="10">
    <source>
        <dbReference type="Proteomes" id="UP000834106"/>
    </source>
</evidence>
<feature type="transmembrane region" description="Helical" evidence="7">
    <location>
        <begin position="185"/>
        <end position="207"/>
    </location>
</feature>
<dbReference type="AlphaFoldDB" id="A0AAD2E7K7"/>
<evidence type="ECO:0000256" key="7">
    <source>
        <dbReference type="SAM" id="Phobius"/>
    </source>
</evidence>
<evidence type="ECO:0000256" key="6">
    <source>
        <dbReference type="SAM" id="MobiDB-lite"/>
    </source>
</evidence>
<feature type="compositionally biased region" description="Polar residues" evidence="6">
    <location>
        <begin position="140"/>
        <end position="175"/>
    </location>
</feature>
<dbReference type="CDD" id="cd06464">
    <property type="entry name" value="ACD_sHsps-like"/>
    <property type="match status" value="1"/>
</dbReference>
<reference evidence="9" key="1">
    <citation type="submission" date="2023-05" db="EMBL/GenBank/DDBJ databases">
        <authorList>
            <person name="Huff M."/>
        </authorList>
    </citation>
    <scope>NUCLEOTIDE SEQUENCE</scope>
</reference>
<protein>
    <recommendedName>
        <fullName evidence="8">SHSP domain-containing protein</fullName>
    </recommendedName>
</protein>
<evidence type="ECO:0000256" key="1">
    <source>
        <dbReference type="ARBA" id="ARBA00004162"/>
    </source>
</evidence>
<dbReference type="Pfam" id="PF00011">
    <property type="entry name" value="HSP20"/>
    <property type="match status" value="1"/>
</dbReference>
<keyword evidence="7" id="KW-1133">Transmembrane helix</keyword>
<evidence type="ECO:0000256" key="3">
    <source>
        <dbReference type="ARBA" id="ARBA00022821"/>
    </source>
</evidence>
<keyword evidence="7" id="KW-0472">Membrane</keyword>
<dbReference type="GO" id="GO:0005886">
    <property type="term" value="C:plasma membrane"/>
    <property type="evidence" value="ECO:0007669"/>
    <property type="project" value="UniProtKB-SubCell"/>
</dbReference>
<accession>A0AAD2E7K7</accession>
<dbReference type="PROSITE" id="PS01031">
    <property type="entry name" value="SHSP"/>
    <property type="match status" value="1"/>
</dbReference>
<proteinExistence type="inferred from homology"/>
<feature type="region of interest" description="Disordered" evidence="6">
    <location>
        <begin position="99"/>
        <end position="178"/>
    </location>
</feature>
<dbReference type="Proteomes" id="UP000834106">
    <property type="component" value="Chromosome 17"/>
</dbReference>
<dbReference type="PANTHER" id="PTHR43670:SF114">
    <property type="entry name" value="OS05G0592000 PROTEIN"/>
    <property type="match status" value="1"/>
</dbReference>
<dbReference type="GO" id="GO:0034605">
    <property type="term" value="P:cellular response to heat"/>
    <property type="evidence" value="ECO:0007669"/>
    <property type="project" value="TreeGrafter"/>
</dbReference>
<comment type="similarity">
    <text evidence="4 5">Belongs to the small heat shock protein (HSP20) family.</text>
</comment>
<feature type="domain" description="SHSP" evidence="8">
    <location>
        <begin position="7"/>
        <end position="112"/>
    </location>
</feature>
<dbReference type="EMBL" id="OU503052">
    <property type="protein sequence ID" value="CAI9780294.1"/>
    <property type="molecule type" value="Genomic_DNA"/>
</dbReference>
<sequence>MEAKPADTFIEEFEPLCKWQRKEDQDILEVHLKEFKKEQLRVQISNLGILKISGERPLGGSKKSRFYKEVPIPKDFDSNAIRAKFVNGCLCIAMPKKIPIPDKNEKTEPPHEDQTKKQPQNESDQNSSEQETSTHEDQTQKQPQNGSDQNSSKQETSAGAKSVETTPAVSGSQPRKSAVCPRLRTFGKVVVTLAALAALIAYVVYMYRSMVPQDDEEL</sequence>
<keyword evidence="10" id="KW-1185">Reference proteome</keyword>
<feature type="compositionally biased region" description="Basic and acidic residues" evidence="6">
    <location>
        <begin position="99"/>
        <end position="116"/>
    </location>
</feature>
<dbReference type="InterPro" id="IPR002068">
    <property type="entry name" value="A-crystallin/Hsp20_dom"/>
</dbReference>
<keyword evidence="2" id="KW-1003">Cell membrane</keyword>
<comment type="subcellular location">
    <subcellularLocation>
        <location evidence="1">Cell membrane</location>
        <topology evidence="1">Single-pass membrane protein</topology>
    </subcellularLocation>
</comment>
<dbReference type="GO" id="GO:0006952">
    <property type="term" value="P:defense response"/>
    <property type="evidence" value="ECO:0007669"/>
    <property type="project" value="UniProtKB-KW"/>
</dbReference>
<feature type="compositionally biased region" description="Polar residues" evidence="6">
    <location>
        <begin position="117"/>
        <end position="131"/>
    </location>
</feature>
<dbReference type="PANTHER" id="PTHR43670">
    <property type="entry name" value="HEAT SHOCK PROTEIN 26"/>
    <property type="match status" value="1"/>
</dbReference>
<keyword evidence="7" id="KW-0812">Transmembrane</keyword>
<dbReference type="SUPFAM" id="SSF49764">
    <property type="entry name" value="HSP20-like chaperones"/>
    <property type="match status" value="1"/>
</dbReference>
<evidence type="ECO:0000256" key="2">
    <source>
        <dbReference type="ARBA" id="ARBA00022475"/>
    </source>
</evidence>
<evidence type="ECO:0000259" key="8">
    <source>
        <dbReference type="PROSITE" id="PS01031"/>
    </source>
</evidence>
<name>A0AAD2E7K7_9LAMI</name>
<dbReference type="InterPro" id="IPR008978">
    <property type="entry name" value="HSP20-like_chaperone"/>
</dbReference>